<dbReference type="PROSITE" id="PS00624">
    <property type="entry name" value="GMC_OXRED_2"/>
    <property type="match status" value="1"/>
</dbReference>
<dbReference type="EMBL" id="CVQH01004446">
    <property type="protein sequence ID" value="CRK13230.1"/>
    <property type="molecule type" value="Genomic_DNA"/>
</dbReference>
<dbReference type="SUPFAM" id="SSF54373">
    <property type="entry name" value="FAD-linked reductases, C-terminal domain"/>
    <property type="match status" value="1"/>
</dbReference>
<dbReference type="SUPFAM" id="SSF51905">
    <property type="entry name" value="FAD/NAD(P)-binding domain"/>
    <property type="match status" value="1"/>
</dbReference>
<feature type="signal peptide" evidence="6">
    <location>
        <begin position="1"/>
        <end position="20"/>
    </location>
</feature>
<keyword evidence="10" id="KW-1185">Reference proteome</keyword>
<gene>
    <name evidence="9" type="ORF">BN1708_002586</name>
</gene>
<organism evidence="9 10">
    <name type="scientific">Verticillium longisporum</name>
    <name type="common">Verticillium dahliae var. longisporum</name>
    <dbReference type="NCBI Taxonomy" id="100787"/>
    <lineage>
        <taxon>Eukaryota</taxon>
        <taxon>Fungi</taxon>
        <taxon>Dikarya</taxon>
        <taxon>Ascomycota</taxon>
        <taxon>Pezizomycotina</taxon>
        <taxon>Sordariomycetes</taxon>
        <taxon>Hypocreomycetidae</taxon>
        <taxon>Glomerellales</taxon>
        <taxon>Plectosphaerellaceae</taxon>
        <taxon>Verticillium</taxon>
    </lineage>
</organism>
<dbReference type="InterPro" id="IPR055222">
    <property type="entry name" value="PRISE-like_Rossmann-fold"/>
</dbReference>
<dbReference type="Gene3D" id="3.40.50.720">
    <property type="entry name" value="NAD(P)-binding Rossmann-like Domain"/>
    <property type="match status" value="1"/>
</dbReference>
<dbReference type="GO" id="GO:0050660">
    <property type="term" value="F:flavin adenine dinucleotide binding"/>
    <property type="evidence" value="ECO:0007669"/>
    <property type="project" value="InterPro"/>
</dbReference>
<evidence type="ECO:0000259" key="8">
    <source>
        <dbReference type="PROSITE" id="PS00624"/>
    </source>
</evidence>
<dbReference type="PROSITE" id="PS00623">
    <property type="entry name" value="GMC_OXRED_1"/>
    <property type="match status" value="1"/>
</dbReference>
<keyword evidence="4 5" id="KW-0274">FAD</keyword>
<evidence type="ECO:0000256" key="2">
    <source>
        <dbReference type="ARBA" id="ARBA00010790"/>
    </source>
</evidence>
<dbReference type="SUPFAM" id="SSF51735">
    <property type="entry name" value="NAD(P)-binding Rossmann-fold domains"/>
    <property type="match status" value="1"/>
</dbReference>
<dbReference type="InterPro" id="IPR012132">
    <property type="entry name" value="GMC_OxRdtase"/>
</dbReference>
<dbReference type="InterPro" id="IPR036291">
    <property type="entry name" value="NAD(P)-bd_dom_sf"/>
</dbReference>
<dbReference type="Gene3D" id="3.50.50.60">
    <property type="entry name" value="FAD/NAD(P)-binding domain"/>
    <property type="match status" value="2"/>
</dbReference>
<name>A0A0G4KUX6_VERLO</name>
<dbReference type="InterPro" id="IPR000172">
    <property type="entry name" value="GMC_OxRdtase_N"/>
</dbReference>
<feature type="chain" id="PRO_5002565822" description="Glucose-methanol-choline oxidoreductase N-terminal domain-containing protein" evidence="6">
    <location>
        <begin position="21"/>
        <end position="965"/>
    </location>
</feature>
<evidence type="ECO:0000313" key="9">
    <source>
        <dbReference type="EMBL" id="CRK13230.1"/>
    </source>
</evidence>
<evidence type="ECO:0000313" key="10">
    <source>
        <dbReference type="Proteomes" id="UP000044602"/>
    </source>
</evidence>
<keyword evidence="6" id="KW-0732">Signal</keyword>
<dbReference type="Proteomes" id="UP000044602">
    <property type="component" value="Unassembled WGS sequence"/>
</dbReference>
<dbReference type="PANTHER" id="PTHR11552">
    <property type="entry name" value="GLUCOSE-METHANOL-CHOLINE GMC OXIDOREDUCTASE"/>
    <property type="match status" value="1"/>
</dbReference>
<protein>
    <recommendedName>
        <fullName evidence="7 8">Glucose-methanol-choline oxidoreductase N-terminal domain-containing protein</fullName>
    </recommendedName>
</protein>
<comment type="similarity">
    <text evidence="2 5">Belongs to the GMC oxidoreductase family.</text>
</comment>
<sequence>MLSSTLSVAVALLGIQAALGRPIQGLERAEIEEAYDFIIAGGGTAGLVVANRLTESGKHRVLVLEAGPDPSIVAAYKPLGGNQLLAGSAIDWRFDTVPQEGLDGKILTYYRGRGLGGSSAINGFYYGRGTSTVYDRWQDLGNPGWSWADVYPLFIKGTHFNPQDETKGFDNTYKTWDPSAYSDGPLEIAYQGYVPPTGIAFMHACEAANIPIVHDYNTGNSTGVKQGTATLDANLLRSSSYDGYLKKAINRTNLDVLYYAPVHAAKEVVVSMGAFQTPQLLMVSGVGPAAELEKFGIEPVYINENVGQHLDDHSVFSIMATVADEFSTSQYADFDLLQAIQEEFYTNGTGVYTAPSGITNGFQRLPEEELRDIGAGAVVDAGLSDQSHIEYLFESIFYPGGPTPFYTPLANESYISLTASSMVALSRGNITLRGTSMSAAPNINPNYYTHDADRAIAIQAFKYLRKILAHPELAKFTYGPDNGEVSPGAAVSSDDDDAIFEYVKANTIPNWHASGTARMRREDDGGVVDARLKPYGIDGLRIVDCSIIPVLPDVNIVGPVFMIGEKRILGREIVNRLGANPDQWQTVYALSRSKKGAFPANAQHKSIDLTGSADDMAASLEDVQAEYVFFAAYLEQDTEQKAWDVNGAMLESFLAALERTGAARSVQRVVLVTGAKQYGVHLGPPKNPMLESDPWLRDEGRFPPNFYYRQQDVLRAFCARTASSSAGGEGASWTVTYPNDVIGVAKGNFMNLATALGLYAAVNREMGRDLAFPGSETFYTCFDSFTDAKLHAEFCEWAALEPKAANEAFNVVNGDIESWQNMWPKLARRFGSKVKEDQFVGEGEDAGSKKLNDPSPLSVFEAESGLKGKVEPGNLEYRVDLVKWSQRDDVKEVWKRLADREGLDKEAFEKATWGFLVFILGRAYDLVISMSKAREIGWTGYKDTWKAFSDVFGQLEAENVLPKTH</sequence>
<dbReference type="Gene3D" id="3.30.560.10">
    <property type="entry name" value="Glucose Oxidase, domain 3"/>
    <property type="match status" value="2"/>
</dbReference>
<dbReference type="InterPro" id="IPR036188">
    <property type="entry name" value="FAD/NAD-bd_sf"/>
</dbReference>
<dbReference type="GO" id="GO:0016614">
    <property type="term" value="F:oxidoreductase activity, acting on CH-OH group of donors"/>
    <property type="evidence" value="ECO:0007669"/>
    <property type="project" value="InterPro"/>
</dbReference>
<dbReference type="InterPro" id="IPR007867">
    <property type="entry name" value="GMC_OxRtase_C"/>
</dbReference>
<evidence type="ECO:0000256" key="1">
    <source>
        <dbReference type="ARBA" id="ARBA00001974"/>
    </source>
</evidence>
<reference evidence="9 10" key="1">
    <citation type="submission" date="2015-05" db="EMBL/GenBank/DDBJ databases">
        <authorList>
            <person name="Wang D.B."/>
            <person name="Wang M."/>
        </authorList>
    </citation>
    <scope>NUCLEOTIDE SEQUENCE [LARGE SCALE GENOMIC DNA]</scope>
    <source>
        <strain evidence="9">VL1</strain>
    </source>
</reference>
<dbReference type="CDD" id="cd08948">
    <property type="entry name" value="5beta-POR_like_SDR_a"/>
    <property type="match status" value="1"/>
</dbReference>
<dbReference type="Pfam" id="PF00732">
    <property type="entry name" value="GMC_oxred_N"/>
    <property type="match status" value="2"/>
</dbReference>
<keyword evidence="3 5" id="KW-0285">Flavoprotein</keyword>
<evidence type="ECO:0000259" key="7">
    <source>
        <dbReference type="PROSITE" id="PS00623"/>
    </source>
</evidence>
<evidence type="ECO:0000256" key="4">
    <source>
        <dbReference type="ARBA" id="ARBA00022827"/>
    </source>
</evidence>
<comment type="cofactor">
    <cofactor evidence="1">
        <name>FAD</name>
        <dbReference type="ChEBI" id="CHEBI:57692"/>
    </cofactor>
</comment>
<feature type="domain" description="Glucose-methanol-choline oxidoreductase N-terminal" evidence="7">
    <location>
        <begin position="112"/>
        <end position="135"/>
    </location>
</feature>
<evidence type="ECO:0000256" key="5">
    <source>
        <dbReference type="RuleBase" id="RU003968"/>
    </source>
</evidence>
<proteinExistence type="inferred from homology"/>
<evidence type="ECO:0000256" key="3">
    <source>
        <dbReference type="ARBA" id="ARBA00022630"/>
    </source>
</evidence>
<accession>A0A0G4KUX6</accession>
<feature type="domain" description="Glucose-methanol-choline oxidoreductase N-terminal" evidence="8">
    <location>
        <begin position="273"/>
        <end position="287"/>
    </location>
</feature>
<dbReference type="STRING" id="100787.A0A0G4KUX6"/>
<dbReference type="AlphaFoldDB" id="A0A0G4KUX6"/>
<dbReference type="Pfam" id="PF22917">
    <property type="entry name" value="PRISE"/>
    <property type="match status" value="1"/>
</dbReference>
<dbReference type="PANTHER" id="PTHR11552:SF147">
    <property type="entry name" value="CHOLINE DEHYDROGENASE, MITOCHONDRIAL"/>
    <property type="match status" value="1"/>
</dbReference>
<evidence type="ECO:0000256" key="6">
    <source>
        <dbReference type="SAM" id="SignalP"/>
    </source>
</evidence>
<dbReference type="Pfam" id="PF05199">
    <property type="entry name" value="GMC_oxred_C"/>
    <property type="match status" value="1"/>
</dbReference>